<name>A0A6G8FHF8_9MICO</name>
<dbReference type="Proteomes" id="UP000501387">
    <property type="component" value="Chromosome"/>
</dbReference>
<feature type="domain" description="HTH gntR-type" evidence="5">
    <location>
        <begin position="7"/>
        <end position="75"/>
    </location>
</feature>
<dbReference type="PANTHER" id="PTHR38445:SF6">
    <property type="entry name" value="GNTR-FAMILY TRANSCRIPTIONAL REGULATOR"/>
    <property type="match status" value="1"/>
</dbReference>
<proteinExistence type="predicted"/>
<reference evidence="6 7" key="1">
    <citation type="submission" date="2020-03" db="EMBL/GenBank/DDBJ databases">
        <title>Leucobacter sp. nov., isolated from beetles.</title>
        <authorList>
            <person name="Hyun D.-W."/>
            <person name="Bae J.-W."/>
        </authorList>
    </citation>
    <scope>NUCLEOTIDE SEQUENCE [LARGE SCALE GENOMIC DNA]</scope>
    <source>
        <strain evidence="6 7">HDW9B</strain>
    </source>
</reference>
<dbReference type="RefSeq" id="WP_166322221.1">
    <property type="nucleotide sequence ID" value="NZ_CP049934.1"/>
</dbReference>
<keyword evidence="3" id="KW-0804">Transcription</keyword>
<organism evidence="6 7">
    <name type="scientific">Leucobacter insecticola</name>
    <dbReference type="NCBI Taxonomy" id="2714934"/>
    <lineage>
        <taxon>Bacteria</taxon>
        <taxon>Bacillati</taxon>
        <taxon>Actinomycetota</taxon>
        <taxon>Actinomycetes</taxon>
        <taxon>Micrococcales</taxon>
        <taxon>Microbacteriaceae</taxon>
        <taxon>Leucobacter</taxon>
    </lineage>
</organism>
<evidence type="ECO:0000259" key="5">
    <source>
        <dbReference type="PROSITE" id="PS50949"/>
    </source>
</evidence>
<dbReference type="AlphaFoldDB" id="A0A6G8FHF8"/>
<dbReference type="SMART" id="SM00345">
    <property type="entry name" value="HTH_GNTR"/>
    <property type="match status" value="1"/>
</dbReference>
<dbReference type="CDD" id="cd07377">
    <property type="entry name" value="WHTH_GntR"/>
    <property type="match status" value="1"/>
</dbReference>
<dbReference type="InterPro" id="IPR000524">
    <property type="entry name" value="Tscrpt_reg_HTH_GntR"/>
</dbReference>
<dbReference type="Gene3D" id="1.10.10.10">
    <property type="entry name" value="Winged helix-like DNA-binding domain superfamily/Winged helix DNA-binding domain"/>
    <property type="match status" value="1"/>
</dbReference>
<evidence type="ECO:0000313" key="6">
    <source>
        <dbReference type="EMBL" id="QIM15794.1"/>
    </source>
</evidence>
<keyword evidence="7" id="KW-1185">Reference proteome</keyword>
<keyword evidence="1" id="KW-0805">Transcription regulation</keyword>
<dbReference type="GO" id="GO:0003677">
    <property type="term" value="F:DNA binding"/>
    <property type="evidence" value="ECO:0007669"/>
    <property type="project" value="UniProtKB-KW"/>
</dbReference>
<dbReference type="KEGG" id="lins:G7067_04180"/>
<dbReference type="InterPro" id="IPR036390">
    <property type="entry name" value="WH_DNA-bd_sf"/>
</dbReference>
<protein>
    <submittedName>
        <fullName evidence="6">GntR family transcriptional regulator</fullName>
    </submittedName>
</protein>
<dbReference type="GO" id="GO:0003700">
    <property type="term" value="F:DNA-binding transcription factor activity"/>
    <property type="evidence" value="ECO:0007669"/>
    <property type="project" value="InterPro"/>
</dbReference>
<sequence length="145" mass="15543">MRIDDSRPIWAQLVTEFCRRIAAGEWVAGNKVPSVRELALELSVNPNTVQKALGEVDRLGLTLAERTAGRFVTSDADAIARQRASLAAATASEFARVAAGVGMSLPEATTLLAEQWAVNGRADPEPGAPSTTPQTTTDHHRKDPR</sequence>
<evidence type="ECO:0000313" key="7">
    <source>
        <dbReference type="Proteomes" id="UP000501387"/>
    </source>
</evidence>
<evidence type="ECO:0000256" key="1">
    <source>
        <dbReference type="ARBA" id="ARBA00023015"/>
    </source>
</evidence>
<evidence type="ECO:0000256" key="4">
    <source>
        <dbReference type="SAM" id="MobiDB-lite"/>
    </source>
</evidence>
<dbReference type="InterPro" id="IPR036388">
    <property type="entry name" value="WH-like_DNA-bd_sf"/>
</dbReference>
<dbReference type="Pfam" id="PF00392">
    <property type="entry name" value="GntR"/>
    <property type="match status" value="1"/>
</dbReference>
<dbReference type="EMBL" id="CP049934">
    <property type="protein sequence ID" value="QIM15794.1"/>
    <property type="molecule type" value="Genomic_DNA"/>
</dbReference>
<dbReference type="SUPFAM" id="SSF46785">
    <property type="entry name" value="Winged helix' DNA-binding domain"/>
    <property type="match status" value="1"/>
</dbReference>
<feature type="region of interest" description="Disordered" evidence="4">
    <location>
        <begin position="118"/>
        <end position="145"/>
    </location>
</feature>
<accession>A0A6G8FHF8</accession>
<gene>
    <name evidence="6" type="ORF">G7067_04180</name>
</gene>
<dbReference type="PANTHER" id="PTHR38445">
    <property type="entry name" value="HTH-TYPE TRANSCRIPTIONAL REPRESSOR YTRA"/>
    <property type="match status" value="1"/>
</dbReference>
<keyword evidence="2" id="KW-0238">DNA-binding</keyword>
<evidence type="ECO:0000256" key="2">
    <source>
        <dbReference type="ARBA" id="ARBA00023125"/>
    </source>
</evidence>
<dbReference type="PROSITE" id="PS50949">
    <property type="entry name" value="HTH_GNTR"/>
    <property type="match status" value="1"/>
</dbReference>
<evidence type="ECO:0000256" key="3">
    <source>
        <dbReference type="ARBA" id="ARBA00023163"/>
    </source>
</evidence>